<evidence type="ECO:0000313" key="1">
    <source>
        <dbReference type="EMBL" id="ATY65306.1"/>
    </source>
</evidence>
<gene>
    <name evidence="1" type="ORF">A9K55_004330</name>
</gene>
<protein>
    <submittedName>
        <fullName evidence="1">F-box cyclin</fullName>
    </submittedName>
</protein>
<accession>A0A2H4SQC5</accession>
<dbReference type="Proteomes" id="UP000323067">
    <property type="component" value="Chromosome v"/>
</dbReference>
<dbReference type="AlphaFoldDB" id="A0A2H4SQC5"/>
<proteinExistence type="predicted"/>
<dbReference type="VEuPathDB" id="FungiDB:A9K55_004330"/>
<reference evidence="1 2" key="1">
    <citation type="journal article" date="2017" name="BMC Genomics">
        <title>Chromosome level assembly and secondary metabolite potential of the parasitic fungus Cordyceps militaris.</title>
        <authorList>
            <person name="Kramer G.J."/>
            <person name="Nodwell J.R."/>
        </authorList>
    </citation>
    <scope>NUCLEOTIDE SEQUENCE [LARGE SCALE GENOMIC DNA]</scope>
    <source>
        <strain evidence="1 2">ATCC 34164</strain>
    </source>
</reference>
<name>A0A2H4SQC5_CORMI</name>
<sequence length="430" mass="48187">MDDDLYAADVPQLSPLSRLPHELLLLVARQLALADFCALRLASQHISSMLRVLLAGADFVGEPWRDNAARLDALAGWPECAQQIRRVRIQSHAVYEDEEQMAWDEDCADPEPPVWEPRAAAANPAAHRLAPLRADLLTEALCRLPRLEELSLTWERRPFKSRQETGVRDDDDDLANADPDVARQLQYTTGAWQVEMLVDLAADLPPLRALRMAPLALEAMDQARYLPLIANLFNSLVRLDLQLSARAQRTDPAVLSKLEDLLAAAWVLQTLRLDLDDDGGGPDELRRVVDFLPRTTIPHLRELTLVSAAPKLRDLDTFLRRHACTLQSLTLEHVRGAGPGHVGHGPGQPLWDDIFQTIGQHLTELTSAKVRGHMSDHRYAVTFQHGAGEKEEEAGNENGKMKTIDPAPLERYLTRQGEFPTLPWIEHFLD</sequence>
<organism evidence="1 2">
    <name type="scientific">Cordyceps militaris</name>
    <name type="common">Caterpillar fungus</name>
    <name type="synonym">Clavaria militaris</name>
    <dbReference type="NCBI Taxonomy" id="73501"/>
    <lineage>
        <taxon>Eukaryota</taxon>
        <taxon>Fungi</taxon>
        <taxon>Dikarya</taxon>
        <taxon>Ascomycota</taxon>
        <taxon>Pezizomycotina</taxon>
        <taxon>Sordariomycetes</taxon>
        <taxon>Hypocreomycetidae</taxon>
        <taxon>Hypocreales</taxon>
        <taxon>Cordycipitaceae</taxon>
        <taxon>Cordyceps</taxon>
    </lineage>
</organism>
<evidence type="ECO:0000313" key="2">
    <source>
        <dbReference type="Proteomes" id="UP000323067"/>
    </source>
</evidence>
<dbReference type="EMBL" id="CP023325">
    <property type="protein sequence ID" value="ATY65306.1"/>
    <property type="molecule type" value="Genomic_DNA"/>
</dbReference>
<dbReference type="OrthoDB" id="5224238at2759"/>